<keyword evidence="3 11" id="KW-0732">Signal</keyword>
<evidence type="ECO:0000256" key="1">
    <source>
        <dbReference type="ARBA" id="ARBA00003217"/>
    </source>
</evidence>
<keyword evidence="5" id="KW-0133">Cell shape</keyword>
<comment type="caution">
    <text evidence="16">The sequence shown here is derived from an EMBL/GenBank/DDBJ whole genome shotgun (WGS) entry which is preliminary data.</text>
</comment>
<keyword evidence="16" id="KW-0645">Protease</keyword>
<evidence type="ECO:0000256" key="8">
    <source>
        <dbReference type="PIRSR" id="PIRSR618044-1"/>
    </source>
</evidence>
<dbReference type="GO" id="GO:0071555">
    <property type="term" value="P:cell wall organization"/>
    <property type="evidence" value="ECO:0007669"/>
    <property type="project" value="UniProtKB-KW"/>
</dbReference>
<evidence type="ECO:0000313" key="20">
    <source>
        <dbReference type="Proteomes" id="UP000253915"/>
    </source>
</evidence>
<reference evidence="18 19" key="1">
    <citation type="journal article" date="2018" name="Elife">
        <title>Discovery and characterization of a prevalent human gut bacterial enzyme sufficient for the inactivation of a family of plant toxins.</title>
        <authorList>
            <person name="Koppel N."/>
            <person name="Bisanz J.E."/>
            <person name="Pandelia M.E."/>
            <person name="Turnbaugh P.J."/>
            <person name="Balskus E.P."/>
        </authorList>
    </citation>
    <scope>NUCLEOTIDE SEQUENCE [LARGE SCALE GENOMIC DNA]</scope>
    <source>
        <strain evidence="17 20">16A</strain>
        <strain evidence="16 19">FAA1-1-60AUCSF</strain>
        <strain evidence="15 18">MR1 #12</strain>
        <strain evidence="14 21">W1 BHI 6</strain>
    </source>
</reference>
<feature type="active site" description="Acyl-ester intermediate" evidence="8">
    <location>
        <position position="92"/>
    </location>
</feature>
<sequence>MTNFFEHIASVGRARLLACALACALALSGAAWTAPAFADVRKADVVYGQTVDARGLAVAQCPSIDAEYAMVMGADGTVYFERNAQSPTQIASITKIMTGVVALDAVEDGLLSLDSPVTVSAAAAAVGESSAGLQEGDVMNLDAALKALLVPSGNDAAVAIAETIGALMEPGTSDPEAVFVNAMNAKAQELGCTDTVYDNPHGLDFDAYAGDLHSTAADVAKVVQYAMTNDTFRAAVGGGSTTIQVTRADGAKADIYLETTDGFFDIYEYAIGVKTGVTLLAGPSFAGAANKDGRELYAIVINSSSEAQRFKDAESLCEWVYQHEISYQLANSPETATMNGTEVPVVAEVAHSGWIDKTVKATLRDPAAAVTIFDLNGNVSQSLEFDELAGNVKEGDKVGTITFKQRNTVIATMDLVACEDVDAPDFFEGVGVWWDRLFRSFSGGQEVARSITLNETPLVIDKTASAA</sequence>
<evidence type="ECO:0000256" key="9">
    <source>
        <dbReference type="PIRSR" id="PIRSR618044-2"/>
    </source>
</evidence>
<dbReference type="AlphaFoldDB" id="A0A369NCB1"/>
<evidence type="ECO:0000256" key="10">
    <source>
        <dbReference type="RuleBase" id="RU004016"/>
    </source>
</evidence>
<dbReference type="EMBL" id="PPTU01000002">
    <property type="protein sequence ID" value="RDB72945.1"/>
    <property type="molecule type" value="Genomic_DNA"/>
</dbReference>
<evidence type="ECO:0000256" key="3">
    <source>
        <dbReference type="ARBA" id="ARBA00022729"/>
    </source>
</evidence>
<dbReference type="EMBL" id="PPUQ01000029">
    <property type="protein sequence ID" value="RDC34456.1"/>
    <property type="molecule type" value="Genomic_DNA"/>
</dbReference>
<dbReference type="PRINTS" id="PR00725">
    <property type="entry name" value="DADACBPTASE1"/>
</dbReference>
<dbReference type="GO" id="GO:0009252">
    <property type="term" value="P:peptidoglycan biosynthetic process"/>
    <property type="evidence" value="ECO:0007669"/>
    <property type="project" value="UniProtKB-KW"/>
</dbReference>
<dbReference type="Pfam" id="PF00768">
    <property type="entry name" value="Peptidase_S11"/>
    <property type="match status" value="1"/>
</dbReference>
<evidence type="ECO:0000313" key="13">
    <source>
        <dbReference type="EMBL" id="MVN31731.1"/>
    </source>
</evidence>
<dbReference type="Gene3D" id="3.40.710.10">
    <property type="entry name" value="DD-peptidase/beta-lactamase superfamily"/>
    <property type="match status" value="1"/>
</dbReference>
<evidence type="ECO:0000313" key="14">
    <source>
        <dbReference type="EMBL" id="RDB72945.1"/>
    </source>
</evidence>
<evidence type="ECO:0000259" key="12">
    <source>
        <dbReference type="Pfam" id="PF00768"/>
    </source>
</evidence>
<dbReference type="InterPro" id="IPR015956">
    <property type="entry name" value="Peniciliin-bd_prot_C_sf"/>
</dbReference>
<evidence type="ECO:0000256" key="5">
    <source>
        <dbReference type="ARBA" id="ARBA00022960"/>
    </source>
</evidence>
<gene>
    <name evidence="17" type="ORF">C1853_14300</name>
    <name evidence="16" type="ORF">C1871_00470</name>
    <name evidence="15" type="ORF">C1872_01105</name>
    <name evidence="14" type="ORF">C1875_02780</name>
    <name evidence="13" type="ORF">GO726_00855</name>
</gene>
<dbReference type="InterPro" id="IPR001967">
    <property type="entry name" value="Peptidase_S11_N"/>
</dbReference>
<organism evidence="16 19">
    <name type="scientific">Eggerthella lenta</name>
    <name type="common">Eubacterium lentum</name>
    <dbReference type="NCBI Taxonomy" id="84112"/>
    <lineage>
        <taxon>Bacteria</taxon>
        <taxon>Bacillati</taxon>
        <taxon>Actinomycetota</taxon>
        <taxon>Coriobacteriia</taxon>
        <taxon>Eggerthellales</taxon>
        <taxon>Eggerthellaceae</taxon>
        <taxon>Eggerthella</taxon>
    </lineage>
</organism>
<accession>A0A369NCB1</accession>
<keyword evidence="4 13" id="KW-0378">Hydrolase</keyword>
<comment type="function">
    <text evidence="1">Removes C-terminal D-alanyl residues from sugar-peptide cell wall precursors.</text>
</comment>
<dbReference type="InterPro" id="IPR012338">
    <property type="entry name" value="Beta-lactam/transpept-like"/>
</dbReference>
<dbReference type="Proteomes" id="UP000253857">
    <property type="component" value="Unassembled WGS sequence"/>
</dbReference>
<dbReference type="PANTHER" id="PTHR21581:SF6">
    <property type="entry name" value="TRAFFICKING PROTEIN PARTICLE COMPLEX SUBUNIT 12"/>
    <property type="match status" value="1"/>
</dbReference>
<evidence type="ECO:0000313" key="22">
    <source>
        <dbReference type="Proteomes" id="UP000436429"/>
    </source>
</evidence>
<reference evidence="13 22" key="2">
    <citation type="submission" date="2019-11" db="EMBL/GenBank/DDBJ databases">
        <title>Whole genome shotgun sequencing (WGS) data from Adlercreutzia equolifaciens ResAG-91, Eggerthella lenta MRI-F36, MRI-F37, MRI-F40, ResAG-49, ResAG-88, ResAG-121, ResAG-145, and Gordonibacter sp. ResAG-5, ResAG-26, ResAG-43, ResAG-50, ResAG-59.</title>
        <authorList>
            <person name="Stoll D.A."/>
            <person name="Danylec N."/>
            <person name="Franz C.M.A.P."/>
            <person name="Huch M."/>
        </authorList>
    </citation>
    <scope>NUCLEOTIDE SEQUENCE [LARGE SCALE GENOMIC DNA]</scope>
    <source>
        <strain evidence="13 22">ResAG-88</strain>
    </source>
</reference>
<dbReference type="Proteomes" id="UP000253752">
    <property type="component" value="Unassembled WGS sequence"/>
</dbReference>
<dbReference type="GeneID" id="69510966"/>
<evidence type="ECO:0000256" key="4">
    <source>
        <dbReference type="ARBA" id="ARBA00022801"/>
    </source>
</evidence>
<dbReference type="Proteomes" id="UP000436429">
    <property type="component" value="Unassembled WGS sequence"/>
</dbReference>
<feature type="active site" description="Proton acceptor" evidence="8">
    <location>
        <position position="95"/>
    </location>
</feature>
<evidence type="ECO:0000256" key="2">
    <source>
        <dbReference type="ARBA" id="ARBA00007164"/>
    </source>
</evidence>
<dbReference type="GO" id="GO:0006508">
    <property type="term" value="P:proteolysis"/>
    <property type="evidence" value="ECO:0007669"/>
    <property type="project" value="InterPro"/>
</dbReference>
<feature type="chain" id="PRO_5044389248" evidence="11">
    <location>
        <begin position="39"/>
        <end position="467"/>
    </location>
</feature>
<evidence type="ECO:0000256" key="7">
    <source>
        <dbReference type="ARBA" id="ARBA00023316"/>
    </source>
</evidence>
<evidence type="ECO:0000313" key="19">
    <source>
        <dbReference type="Proteomes" id="UP000253857"/>
    </source>
</evidence>
<keyword evidence="6" id="KW-0573">Peptidoglycan synthesis</keyword>
<dbReference type="EMBL" id="WPOM01000001">
    <property type="protein sequence ID" value="MVN31731.1"/>
    <property type="molecule type" value="Genomic_DNA"/>
</dbReference>
<evidence type="ECO:0000313" key="18">
    <source>
        <dbReference type="Proteomes" id="UP000253752"/>
    </source>
</evidence>
<dbReference type="SUPFAM" id="SSF56601">
    <property type="entry name" value="beta-lactamase/transpeptidase-like"/>
    <property type="match status" value="1"/>
</dbReference>
<dbReference type="InterPro" id="IPR037167">
    <property type="entry name" value="Peptidase_S11_C_sf"/>
</dbReference>
<proteinExistence type="inferred from homology"/>
<dbReference type="Proteomes" id="UP000253970">
    <property type="component" value="Unassembled WGS sequence"/>
</dbReference>
<keyword evidence="16" id="KW-0121">Carboxypeptidase</keyword>
<dbReference type="Proteomes" id="UP000253915">
    <property type="component" value="Unassembled WGS sequence"/>
</dbReference>
<dbReference type="RefSeq" id="WP_009306988.1">
    <property type="nucleotide sequence ID" value="NZ_AP025575.1"/>
</dbReference>
<evidence type="ECO:0000313" key="21">
    <source>
        <dbReference type="Proteomes" id="UP000253970"/>
    </source>
</evidence>
<protein>
    <submittedName>
        <fullName evidence="16">D-alanyl-D-alanine carboxypeptidase</fullName>
    </submittedName>
    <submittedName>
        <fullName evidence="13">Serine hydrolase</fullName>
    </submittedName>
</protein>
<dbReference type="GO" id="GO:0008360">
    <property type="term" value="P:regulation of cell shape"/>
    <property type="evidence" value="ECO:0007669"/>
    <property type="project" value="UniProtKB-KW"/>
</dbReference>
<feature type="active site" evidence="8">
    <location>
        <position position="152"/>
    </location>
</feature>
<feature type="signal peptide" evidence="11">
    <location>
        <begin position="1"/>
        <end position="38"/>
    </location>
</feature>
<evidence type="ECO:0000313" key="15">
    <source>
        <dbReference type="EMBL" id="RDB82036.1"/>
    </source>
</evidence>
<feature type="binding site" evidence="9">
    <location>
        <position position="274"/>
    </location>
    <ligand>
        <name>substrate</name>
    </ligand>
</feature>
<dbReference type="Gene3D" id="2.60.410.10">
    <property type="entry name" value="D-Ala-D-Ala carboxypeptidase, C-terminal domain"/>
    <property type="match status" value="1"/>
</dbReference>
<dbReference type="EMBL" id="PPTX01000001">
    <property type="protein sequence ID" value="RDB82036.1"/>
    <property type="molecule type" value="Genomic_DNA"/>
</dbReference>
<dbReference type="InterPro" id="IPR018044">
    <property type="entry name" value="Peptidase_S11"/>
</dbReference>
<feature type="domain" description="Peptidase S11 D-alanyl-D-alanine carboxypeptidase A N-terminal" evidence="12">
    <location>
        <begin position="59"/>
        <end position="304"/>
    </location>
</feature>
<evidence type="ECO:0000256" key="11">
    <source>
        <dbReference type="SAM" id="SignalP"/>
    </source>
</evidence>
<dbReference type="SUPFAM" id="SSF69189">
    <property type="entry name" value="Penicillin-binding protein associated domain"/>
    <property type="match status" value="1"/>
</dbReference>
<evidence type="ECO:0000313" key="17">
    <source>
        <dbReference type="EMBL" id="RDC34456.1"/>
    </source>
</evidence>
<dbReference type="GO" id="GO:0009002">
    <property type="term" value="F:serine-type D-Ala-D-Ala carboxypeptidase activity"/>
    <property type="evidence" value="ECO:0007669"/>
    <property type="project" value="InterPro"/>
</dbReference>
<name>A0A369NCB1_EGGLN</name>
<dbReference type="PANTHER" id="PTHR21581">
    <property type="entry name" value="D-ALANYL-D-ALANINE CARBOXYPEPTIDASE"/>
    <property type="match status" value="1"/>
</dbReference>
<comment type="similarity">
    <text evidence="2 10">Belongs to the peptidase S11 family.</text>
</comment>
<dbReference type="EMBL" id="PPTY01000001">
    <property type="protein sequence ID" value="RDB88977.1"/>
    <property type="molecule type" value="Genomic_DNA"/>
</dbReference>
<evidence type="ECO:0000256" key="6">
    <source>
        <dbReference type="ARBA" id="ARBA00022984"/>
    </source>
</evidence>
<evidence type="ECO:0000313" key="16">
    <source>
        <dbReference type="EMBL" id="RDB88977.1"/>
    </source>
</evidence>
<keyword evidence="7" id="KW-0961">Cell wall biogenesis/degradation</keyword>